<feature type="chain" id="PRO_5047301864" evidence="1">
    <location>
        <begin position="20"/>
        <end position="155"/>
    </location>
</feature>
<keyword evidence="1" id="KW-0732">Signal</keyword>
<protein>
    <submittedName>
        <fullName evidence="2">Thioredoxin family protein</fullName>
    </submittedName>
</protein>
<gene>
    <name evidence="2" type="ORF">ACERLL_06630</name>
</gene>
<evidence type="ECO:0000313" key="2">
    <source>
        <dbReference type="EMBL" id="MFA9460501.1"/>
    </source>
</evidence>
<dbReference type="InterPro" id="IPR036249">
    <property type="entry name" value="Thioredoxin-like_sf"/>
</dbReference>
<keyword evidence="3" id="KW-1185">Reference proteome</keyword>
<dbReference type="RefSeq" id="WP_373655285.1">
    <property type="nucleotide sequence ID" value="NZ_JBGUAW010000004.1"/>
</dbReference>
<proteinExistence type="predicted"/>
<sequence length="155" mass="17363">MSRLIPLLFLLLFSTTAAAGDIPPASDLAATADEAHTDGKTVVIFFYQEECQYCETVREQFLRPILNNDDYIRRITLRQVNTRSEASLRDFRGEATTHSRFAARRDKKLTPTIAIYGPDGSRLVEPLVGLKGGTAYYGHNLDEAIEQAEQKLAQK</sequence>
<comment type="caution">
    <text evidence="2">The sequence shown here is derived from an EMBL/GenBank/DDBJ whole genome shotgun (WGS) entry which is preliminary data.</text>
</comment>
<evidence type="ECO:0000256" key="1">
    <source>
        <dbReference type="SAM" id="SignalP"/>
    </source>
</evidence>
<dbReference type="Gene3D" id="3.40.30.10">
    <property type="entry name" value="Glutaredoxin"/>
    <property type="match status" value="1"/>
</dbReference>
<dbReference type="Pfam" id="PF13899">
    <property type="entry name" value="Thioredoxin_7"/>
    <property type="match status" value="1"/>
</dbReference>
<reference evidence="2 3" key="1">
    <citation type="submission" date="2024-08" db="EMBL/GenBank/DDBJ databases">
        <title>Whole-genome sequencing of halo(alkali)philic microorganisms from hypersaline lakes.</title>
        <authorList>
            <person name="Sorokin D.Y."/>
            <person name="Merkel A.Y."/>
            <person name="Messina E."/>
            <person name="Yakimov M."/>
        </authorList>
    </citation>
    <scope>NUCLEOTIDE SEQUENCE [LARGE SCALE GENOMIC DNA]</scope>
    <source>
        <strain evidence="2 3">Cl-TMA</strain>
    </source>
</reference>
<dbReference type="SUPFAM" id="SSF52833">
    <property type="entry name" value="Thioredoxin-like"/>
    <property type="match status" value="1"/>
</dbReference>
<feature type="signal peptide" evidence="1">
    <location>
        <begin position="1"/>
        <end position="19"/>
    </location>
</feature>
<dbReference type="EMBL" id="JBGUAW010000004">
    <property type="protein sequence ID" value="MFA9460501.1"/>
    <property type="molecule type" value="Genomic_DNA"/>
</dbReference>
<dbReference type="Proteomes" id="UP001575181">
    <property type="component" value="Unassembled WGS sequence"/>
</dbReference>
<organism evidence="2 3">
    <name type="scientific">Thiohalorhabdus methylotrophus</name>
    <dbReference type="NCBI Taxonomy" id="3242694"/>
    <lineage>
        <taxon>Bacteria</taxon>
        <taxon>Pseudomonadati</taxon>
        <taxon>Pseudomonadota</taxon>
        <taxon>Gammaproteobacteria</taxon>
        <taxon>Thiohalorhabdales</taxon>
        <taxon>Thiohalorhabdaceae</taxon>
        <taxon>Thiohalorhabdus</taxon>
    </lineage>
</organism>
<evidence type="ECO:0000313" key="3">
    <source>
        <dbReference type="Proteomes" id="UP001575181"/>
    </source>
</evidence>
<accession>A0ABV4TT40</accession>
<name>A0ABV4TT40_9GAMM</name>